<proteinExistence type="predicted"/>
<keyword evidence="3" id="KW-0808">Transferase</keyword>
<organism evidence="3 4">
    <name type="scientific">Neptuniibacter pectenicola</name>
    <dbReference type="NCBI Taxonomy" id="1806669"/>
    <lineage>
        <taxon>Bacteria</taxon>
        <taxon>Pseudomonadati</taxon>
        <taxon>Pseudomonadota</taxon>
        <taxon>Gammaproteobacteria</taxon>
        <taxon>Oceanospirillales</taxon>
        <taxon>Oceanospirillaceae</taxon>
        <taxon>Neptuniibacter</taxon>
    </lineage>
</organism>
<evidence type="ECO:0000313" key="4">
    <source>
        <dbReference type="Proteomes" id="UP001449225"/>
    </source>
</evidence>
<gene>
    <name evidence="3" type="ORF">WNY58_02180</name>
</gene>
<dbReference type="RefSeq" id="WP_342853568.1">
    <property type="nucleotide sequence ID" value="NZ_JBBMRA010000001.1"/>
</dbReference>
<dbReference type="PROSITE" id="PS50887">
    <property type="entry name" value="GGDEF"/>
    <property type="match status" value="1"/>
</dbReference>
<protein>
    <submittedName>
        <fullName evidence="3">GGDEF domain-containing protein</fullName>
        <ecNumber evidence="3">2.7.7.65</ecNumber>
    </submittedName>
</protein>
<dbReference type="InterPro" id="IPR043128">
    <property type="entry name" value="Rev_trsase/Diguanyl_cyclase"/>
</dbReference>
<dbReference type="SUPFAM" id="SSF55073">
    <property type="entry name" value="Nucleotide cyclase"/>
    <property type="match status" value="1"/>
</dbReference>
<dbReference type="Gene3D" id="3.30.70.270">
    <property type="match status" value="1"/>
</dbReference>
<dbReference type="InterPro" id="IPR052163">
    <property type="entry name" value="DGC-Regulatory_Protein"/>
</dbReference>
<dbReference type="InterPro" id="IPR029787">
    <property type="entry name" value="Nucleotide_cyclase"/>
</dbReference>
<dbReference type="CDD" id="cd01949">
    <property type="entry name" value="GGDEF"/>
    <property type="match status" value="1"/>
</dbReference>
<accession>A0ABU9TN87</accession>
<dbReference type="NCBIfam" id="TIGR00254">
    <property type="entry name" value="GGDEF"/>
    <property type="match status" value="1"/>
</dbReference>
<keyword evidence="1" id="KW-0472">Membrane</keyword>
<keyword evidence="1" id="KW-1133">Transmembrane helix</keyword>
<comment type="caution">
    <text evidence="3">The sequence shown here is derived from an EMBL/GenBank/DDBJ whole genome shotgun (WGS) entry which is preliminary data.</text>
</comment>
<dbReference type="SMART" id="SM00267">
    <property type="entry name" value="GGDEF"/>
    <property type="match status" value="1"/>
</dbReference>
<dbReference type="EMBL" id="JBBMRA010000001">
    <property type="protein sequence ID" value="MEM5535190.1"/>
    <property type="molecule type" value="Genomic_DNA"/>
</dbReference>
<dbReference type="InterPro" id="IPR000160">
    <property type="entry name" value="GGDEF_dom"/>
</dbReference>
<evidence type="ECO:0000256" key="1">
    <source>
        <dbReference type="SAM" id="Phobius"/>
    </source>
</evidence>
<feature type="domain" description="GGDEF" evidence="2">
    <location>
        <begin position="263"/>
        <end position="394"/>
    </location>
</feature>
<dbReference type="PANTHER" id="PTHR46663:SF2">
    <property type="entry name" value="GGDEF DOMAIN-CONTAINING PROTEIN"/>
    <property type="match status" value="1"/>
</dbReference>
<dbReference type="GO" id="GO:0052621">
    <property type="term" value="F:diguanylate cyclase activity"/>
    <property type="evidence" value="ECO:0007669"/>
    <property type="project" value="UniProtKB-EC"/>
</dbReference>
<evidence type="ECO:0000259" key="2">
    <source>
        <dbReference type="PROSITE" id="PS50887"/>
    </source>
</evidence>
<keyword evidence="1" id="KW-0812">Transmembrane</keyword>
<name>A0ABU9TN87_9GAMM</name>
<dbReference type="Proteomes" id="UP001449225">
    <property type="component" value="Unassembled WGS sequence"/>
</dbReference>
<reference evidence="3 4" key="1">
    <citation type="submission" date="2024-03" db="EMBL/GenBank/DDBJ databases">
        <title>Community enrichment and isolation of bacterial strains for fucoidan degradation.</title>
        <authorList>
            <person name="Sichert A."/>
        </authorList>
    </citation>
    <scope>NUCLEOTIDE SEQUENCE [LARGE SCALE GENOMIC DNA]</scope>
    <source>
        <strain evidence="3 4">AS76</strain>
    </source>
</reference>
<dbReference type="Pfam" id="PF00990">
    <property type="entry name" value="GGDEF"/>
    <property type="match status" value="1"/>
</dbReference>
<keyword evidence="3" id="KW-0548">Nucleotidyltransferase</keyword>
<evidence type="ECO:0000313" key="3">
    <source>
        <dbReference type="EMBL" id="MEM5535190.1"/>
    </source>
</evidence>
<feature type="transmembrane region" description="Helical" evidence="1">
    <location>
        <begin position="12"/>
        <end position="33"/>
    </location>
</feature>
<dbReference type="PANTHER" id="PTHR46663">
    <property type="entry name" value="DIGUANYLATE CYCLASE DGCT-RELATED"/>
    <property type="match status" value="1"/>
</dbReference>
<dbReference type="EC" id="2.7.7.65" evidence="3"/>
<feature type="transmembrane region" description="Helical" evidence="1">
    <location>
        <begin position="194"/>
        <end position="213"/>
    </location>
</feature>
<keyword evidence="4" id="KW-1185">Reference proteome</keyword>
<sequence>MNQGQRNVKAYFYFLGFVVIFIAFTVTSIYSYLQYSHIRTELIDVTKNNDNQLSAAMDMRVAVRERAILLWRMALQDDYFERDETLQAFYEHGSNYHKSRMLILTSHMDPDEAYLMTTLDKETNKRAPILRDFANKLLEKKDNKDHTQSLNQVLTNQIVVANLLDSMIALQQSQNEYSRYHSAEEMANLLSKMILFMIIIITGGFMFATYVIMTTSKQSQLLEKMNDELEHLACHDHLTGLPNRMLLLQQLERLLSTVHRKKIQAALMFIDIDNFKEINDTFGHDFGDQCLKDLTQNMLKIIRGADILGRLGGDEFLILINEIESSNQMTVIAHKLLESLNTHYTLADKTVTISASIGIYMLSDETTGAKDAIDLADKAMYQAKKSGKNRFVIV</sequence>